<dbReference type="EMBL" id="LYMM01000078">
    <property type="protein sequence ID" value="PNU02334.1"/>
    <property type="molecule type" value="Genomic_DNA"/>
</dbReference>
<evidence type="ECO:0000313" key="2">
    <source>
        <dbReference type="Proteomes" id="UP000236327"/>
    </source>
</evidence>
<dbReference type="AlphaFoldDB" id="A0A2K2FU97"/>
<keyword evidence="2" id="KW-1185">Reference proteome</keyword>
<accession>A0A2K2FU97</accession>
<dbReference type="Proteomes" id="UP000236327">
    <property type="component" value="Unassembled WGS sequence"/>
</dbReference>
<protein>
    <recommendedName>
        <fullName evidence="3">DUF2239 domain-containing protein</fullName>
    </recommendedName>
</protein>
<sequence length="168" mass="18351">MAVTVFYKDEVIARGAPADFVGAIRDLGPLARSSDLLAFDDDTGRQVDLDLAEPAAPRPRGRPSLGVEAREITLLPRHWEWLAAQPGGASVTLRKLVEAAMRAGRSERECLDAACRFLTVMAGDRPGYEEAIRALYAGDRENFDAFCVLWPTAVADHARMLAWPKDAA</sequence>
<dbReference type="RefSeq" id="WP_103098844.1">
    <property type="nucleotide sequence ID" value="NZ_LYMM01000078.1"/>
</dbReference>
<organism evidence="1 2">
    <name type="scientific">Novosphingobium guangzhouense</name>
    <dbReference type="NCBI Taxonomy" id="1850347"/>
    <lineage>
        <taxon>Bacteria</taxon>
        <taxon>Pseudomonadati</taxon>
        <taxon>Pseudomonadota</taxon>
        <taxon>Alphaproteobacteria</taxon>
        <taxon>Sphingomonadales</taxon>
        <taxon>Sphingomonadaceae</taxon>
        <taxon>Novosphingobium</taxon>
    </lineage>
</organism>
<name>A0A2K2FU97_9SPHN</name>
<reference evidence="1 2" key="1">
    <citation type="submission" date="2016-05" db="EMBL/GenBank/DDBJ databases">
        <title>Complete genome sequence of Novosphingobium guangzhouense SA925(T).</title>
        <authorList>
            <person name="Sha S."/>
        </authorList>
    </citation>
    <scope>NUCLEOTIDE SEQUENCE [LARGE SCALE GENOMIC DNA]</scope>
    <source>
        <strain evidence="1 2">SA925</strain>
    </source>
</reference>
<gene>
    <name evidence="1" type="ORF">A8V01_26545</name>
</gene>
<dbReference type="InterPro" id="IPR018715">
    <property type="entry name" value="DUF2239"/>
</dbReference>
<proteinExistence type="predicted"/>
<dbReference type="OrthoDB" id="282960at2"/>
<evidence type="ECO:0008006" key="3">
    <source>
        <dbReference type="Google" id="ProtNLM"/>
    </source>
</evidence>
<comment type="caution">
    <text evidence="1">The sequence shown here is derived from an EMBL/GenBank/DDBJ whole genome shotgun (WGS) entry which is preliminary data.</text>
</comment>
<evidence type="ECO:0000313" key="1">
    <source>
        <dbReference type="EMBL" id="PNU02334.1"/>
    </source>
</evidence>
<dbReference type="Pfam" id="PF09998">
    <property type="entry name" value="DUF2239"/>
    <property type="match status" value="1"/>
</dbReference>